<organism evidence="1">
    <name type="scientific">Anguilla anguilla</name>
    <name type="common">European freshwater eel</name>
    <name type="synonym">Muraena anguilla</name>
    <dbReference type="NCBI Taxonomy" id="7936"/>
    <lineage>
        <taxon>Eukaryota</taxon>
        <taxon>Metazoa</taxon>
        <taxon>Chordata</taxon>
        <taxon>Craniata</taxon>
        <taxon>Vertebrata</taxon>
        <taxon>Euteleostomi</taxon>
        <taxon>Actinopterygii</taxon>
        <taxon>Neopterygii</taxon>
        <taxon>Teleostei</taxon>
        <taxon>Anguilliformes</taxon>
        <taxon>Anguillidae</taxon>
        <taxon>Anguilla</taxon>
    </lineage>
</organism>
<reference evidence="1" key="1">
    <citation type="submission" date="2014-11" db="EMBL/GenBank/DDBJ databases">
        <authorList>
            <person name="Amaro Gonzalez C."/>
        </authorList>
    </citation>
    <scope>NUCLEOTIDE SEQUENCE</scope>
</reference>
<protein>
    <submittedName>
        <fullName evidence="1">Uncharacterized protein</fullName>
    </submittedName>
</protein>
<accession>A0A0E9UT95</accession>
<sequence>MPPASLVLLTTSFQLHSYCGKNCSRKQEAGKMIILRLACSPATILLG</sequence>
<reference evidence="1" key="2">
    <citation type="journal article" date="2015" name="Fish Shellfish Immunol.">
        <title>Early steps in the European eel (Anguilla anguilla)-Vibrio vulnificus interaction in the gills: Role of the RtxA13 toxin.</title>
        <authorList>
            <person name="Callol A."/>
            <person name="Pajuelo D."/>
            <person name="Ebbesson L."/>
            <person name="Teles M."/>
            <person name="MacKenzie S."/>
            <person name="Amaro C."/>
        </authorList>
    </citation>
    <scope>NUCLEOTIDE SEQUENCE</scope>
</reference>
<dbReference type="EMBL" id="GBXM01039540">
    <property type="protein sequence ID" value="JAH69037.1"/>
    <property type="molecule type" value="Transcribed_RNA"/>
</dbReference>
<dbReference type="AlphaFoldDB" id="A0A0E9UT95"/>
<name>A0A0E9UT95_ANGAN</name>
<proteinExistence type="predicted"/>
<evidence type="ECO:0000313" key="1">
    <source>
        <dbReference type="EMBL" id="JAH69037.1"/>
    </source>
</evidence>